<dbReference type="EMBL" id="BQXO01000004">
    <property type="protein sequence ID" value="GKT06185.1"/>
    <property type="molecule type" value="Genomic_DNA"/>
</dbReference>
<evidence type="ECO:0000313" key="2">
    <source>
        <dbReference type="EMBL" id="GKT06185.1"/>
    </source>
</evidence>
<dbReference type="RefSeq" id="WP_407884114.1">
    <property type="nucleotide sequence ID" value="NZ_BQXO01000004.1"/>
</dbReference>
<protein>
    <submittedName>
        <fullName evidence="2">Oxidoreductase</fullName>
    </submittedName>
</protein>
<dbReference type="InterPro" id="IPR036291">
    <property type="entry name" value="NAD(P)-bd_dom_sf"/>
</dbReference>
<feature type="domain" description="Gfo/Idh/MocA-like oxidoreductase N-terminal" evidence="1">
    <location>
        <begin position="4"/>
        <end position="112"/>
    </location>
</feature>
<dbReference type="Gene3D" id="3.40.50.720">
    <property type="entry name" value="NAD(P)-binding Rossmann-like Domain"/>
    <property type="match status" value="1"/>
</dbReference>
<evidence type="ECO:0000313" key="3">
    <source>
        <dbReference type="Proteomes" id="UP001628078"/>
    </source>
</evidence>
<gene>
    <name evidence="2" type="ORF">JCM31185_14720</name>
</gene>
<comment type="caution">
    <text evidence="2">The sequence shown here is derived from an EMBL/GenBank/DDBJ whole genome shotgun (WGS) entry which is preliminary data.</text>
</comment>
<evidence type="ECO:0000259" key="1">
    <source>
        <dbReference type="Pfam" id="PF01408"/>
    </source>
</evidence>
<dbReference type="PANTHER" id="PTHR43054:SF1">
    <property type="entry name" value="SCYLLO-INOSITOL 2-DEHYDROGENASE (NADP(+)) IOLU"/>
    <property type="match status" value="1"/>
</dbReference>
<dbReference type="Gene3D" id="3.30.360.10">
    <property type="entry name" value="Dihydrodipicolinate Reductase, domain 2"/>
    <property type="match status" value="1"/>
</dbReference>
<proteinExistence type="predicted"/>
<dbReference type="InterPro" id="IPR000683">
    <property type="entry name" value="Gfo/Idh/MocA-like_OxRdtase_N"/>
</dbReference>
<dbReference type="PANTHER" id="PTHR43054">
    <property type="match status" value="1"/>
</dbReference>
<sequence>MLTLGVVGTNWITQQFVEAAAASEEYQLTSTYSRHEDTGQAFADKNGGQVFTDFDQFLRDGNAQVIYIASPNSLHAKQALAAINADKQVIVEKPLVSNPQEFAQIKAALAAHPDVRLFEAARQIHQPNFRAIRKQIAAMETLNGAMLTYMKYSSRYDDVLAGKDPNVFTTTYSGGALQDLGVYVVYDAVAWFGKPNRVHYYATPIRTGADGKGVAVFGYDNFDVTLNFGKTTNSYLPSEVYGLKDTIVMDNAAELNSVIYHAADGSTKKLSEEPDDNPMLAEVRDFAEVINNPKDPDNARHYQTWFHLSEIVNGVLYDLRRKASLVFPADSQD</sequence>
<reference evidence="2 3" key="1">
    <citation type="submission" date="2022-03" db="EMBL/GenBank/DDBJ databases">
        <title>Draft genome sequence of Furfurilactobacillus curtus JCM 31185.</title>
        <authorList>
            <person name="Suzuki S."/>
            <person name="Endo A."/>
            <person name="Kajikawa A."/>
        </authorList>
    </citation>
    <scope>NUCLEOTIDE SEQUENCE [LARGE SCALE GENOMIC DNA]</scope>
    <source>
        <strain evidence="2 3">JCM 31185</strain>
    </source>
</reference>
<accession>A0ABQ5JPE2</accession>
<name>A0ABQ5JPE2_9LACO</name>
<dbReference type="SUPFAM" id="SSF51735">
    <property type="entry name" value="NAD(P)-binding Rossmann-fold domains"/>
    <property type="match status" value="1"/>
</dbReference>
<organism evidence="2 3">
    <name type="scientific">Furfurilactobacillus curtus</name>
    <dbReference type="NCBI Taxonomy" id="1746200"/>
    <lineage>
        <taxon>Bacteria</taxon>
        <taxon>Bacillati</taxon>
        <taxon>Bacillota</taxon>
        <taxon>Bacilli</taxon>
        <taxon>Lactobacillales</taxon>
        <taxon>Lactobacillaceae</taxon>
        <taxon>Furfurilactobacillus</taxon>
    </lineage>
</organism>
<keyword evidence="3" id="KW-1185">Reference proteome</keyword>
<dbReference type="SUPFAM" id="SSF55347">
    <property type="entry name" value="Glyceraldehyde-3-phosphate dehydrogenase-like, C-terminal domain"/>
    <property type="match status" value="1"/>
</dbReference>
<dbReference type="Proteomes" id="UP001628078">
    <property type="component" value="Unassembled WGS sequence"/>
</dbReference>
<dbReference type="Pfam" id="PF01408">
    <property type="entry name" value="GFO_IDH_MocA"/>
    <property type="match status" value="1"/>
</dbReference>